<feature type="compositionally biased region" description="Low complexity" evidence="3">
    <location>
        <begin position="1"/>
        <end position="13"/>
    </location>
</feature>
<evidence type="ECO:0000256" key="1">
    <source>
        <dbReference type="ARBA" id="ARBA00004906"/>
    </source>
</evidence>
<evidence type="ECO:0000259" key="5">
    <source>
        <dbReference type="PROSITE" id="PS50181"/>
    </source>
</evidence>
<dbReference type="RefSeq" id="XP_044566842.1">
    <property type="nucleotide sequence ID" value="XM_044702460.1"/>
</dbReference>
<keyword evidence="2" id="KW-0833">Ubl conjugation pathway</keyword>
<dbReference type="VEuPathDB" id="AmoebaDB:NfTy_023170"/>
<dbReference type="Gene3D" id="1.20.1280.50">
    <property type="match status" value="1"/>
</dbReference>
<dbReference type="PROSITE" id="PS50181">
    <property type="entry name" value="FBOX"/>
    <property type="match status" value="1"/>
</dbReference>
<feature type="transmembrane region" description="Helical" evidence="4">
    <location>
        <begin position="317"/>
        <end position="338"/>
    </location>
</feature>
<dbReference type="Pfam" id="PF12937">
    <property type="entry name" value="F-box-like"/>
    <property type="match status" value="1"/>
</dbReference>
<dbReference type="PANTHER" id="PTHR46550:SF1">
    <property type="entry name" value="F-BOX PROTEIN 3"/>
    <property type="match status" value="1"/>
</dbReference>
<dbReference type="PANTHER" id="PTHR46550">
    <property type="entry name" value="F-BOX ONLY PROTEIN 3"/>
    <property type="match status" value="1"/>
</dbReference>
<feature type="compositionally biased region" description="Basic and acidic residues" evidence="3">
    <location>
        <begin position="72"/>
        <end position="94"/>
    </location>
</feature>
<dbReference type="GeneID" id="68119205"/>
<dbReference type="AlphaFoldDB" id="A0A6A5CA37"/>
<dbReference type="EMBL" id="VFQX01000012">
    <property type="protein sequence ID" value="KAF0982129.1"/>
    <property type="molecule type" value="Genomic_DNA"/>
</dbReference>
<keyword evidence="7" id="KW-1185">Reference proteome</keyword>
<dbReference type="SUPFAM" id="SSF81383">
    <property type="entry name" value="F-box domain"/>
    <property type="match status" value="1"/>
</dbReference>
<dbReference type="SMART" id="SM00256">
    <property type="entry name" value="FBOX"/>
    <property type="match status" value="1"/>
</dbReference>
<evidence type="ECO:0000256" key="3">
    <source>
        <dbReference type="SAM" id="MobiDB-lite"/>
    </source>
</evidence>
<feature type="transmembrane region" description="Helical" evidence="4">
    <location>
        <begin position="358"/>
        <end position="377"/>
    </location>
</feature>
<dbReference type="VEuPathDB" id="AmoebaDB:NF0069640"/>
<keyword evidence="4" id="KW-0472">Membrane</keyword>
<feature type="transmembrane region" description="Helical" evidence="4">
    <location>
        <begin position="427"/>
        <end position="456"/>
    </location>
</feature>
<reference evidence="6 7" key="1">
    <citation type="journal article" date="2019" name="Sci. Rep.">
        <title>Nanopore sequencing improves the draft genome of the human pathogenic amoeba Naegleria fowleri.</title>
        <authorList>
            <person name="Liechti N."/>
            <person name="Schurch N."/>
            <person name="Bruggmann R."/>
            <person name="Wittwer M."/>
        </authorList>
    </citation>
    <scope>NUCLEOTIDE SEQUENCE [LARGE SCALE GENOMIC DNA]</scope>
    <source>
        <strain evidence="6 7">ATCC 30894</strain>
    </source>
</reference>
<evidence type="ECO:0000256" key="4">
    <source>
        <dbReference type="SAM" id="Phobius"/>
    </source>
</evidence>
<evidence type="ECO:0000256" key="2">
    <source>
        <dbReference type="ARBA" id="ARBA00022786"/>
    </source>
</evidence>
<dbReference type="OrthoDB" id="10257471at2759"/>
<dbReference type="InterPro" id="IPR001810">
    <property type="entry name" value="F-box_dom"/>
</dbReference>
<feature type="transmembrane region" description="Helical" evidence="4">
    <location>
        <begin position="539"/>
        <end position="561"/>
    </location>
</feature>
<feature type="transmembrane region" description="Helical" evidence="4">
    <location>
        <begin position="384"/>
        <end position="407"/>
    </location>
</feature>
<protein>
    <recommendedName>
        <fullName evidence="5">F-box domain-containing protein</fullName>
    </recommendedName>
</protein>
<evidence type="ECO:0000313" key="6">
    <source>
        <dbReference type="EMBL" id="KAF0982129.1"/>
    </source>
</evidence>
<feature type="transmembrane region" description="Helical" evidence="4">
    <location>
        <begin position="508"/>
        <end position="527"/>
    </location>
</feature>
<feature type="compositionally biased region" description="Low complexity" evidence="3">
    <location>
        <begin position="104"/>
        <end position="131"/>
    </location>
</feature>
<comment type="pathway">
    <text evidence="1">Protein modification; protein ubiquitination.</text>
</comment>
<evidence type="ECO:0000313" key="7">
    <source>
        <dbReference type="Proteomes" id="UP000444721"/>
    </source>
</evidence>
<feature type="region of interest" description="Disordered" evidence="3">
    <location>
        <begin position="1"/>
        <end position="131"/>
    </location>
</feature>
<keyword evidence="4" id="KW-0812">Transmembrane</keyword>
<dbReference type="VEuPathDB" id="AmoebaDB:FDP41_011990"/>
<accession>A0A6A5CA37</accession>
<feature type="transmembrane region" description="Helical" evidence="4">
    <location>
        <begin position="477"/>
        <end position="496"/>
    </location>
</feature>
<comment type="caution">
    <text evidence="6">The sequence shown here is derived from an EMBL/GenBank/DDBJ whole genome shotgun (WGS) entry which is preliminary data.</text>
</comment>
<sequence>MSSPRQSPHSSSSDNDDDEGRALAIVEGEGSSFVHESNTIRMDNESEDHRDHDASSFPTTIPSNNNNNIQLHETDEIDHHDDQSQQQLDHHPEDSQNPQGIIPTSELSENSNSTSSNQQYVSPTPSSTTMVTPVLENSSQVQSEAAVVPIPQQQRSQSTWDRDELMKGWIVKYTYSNVPPEVLVEIFKFLDIQSLSACSLVSQSWYYATLHDALWEPSVRRLFHSFNDQEGNFYTIDVGRMNKRYGKPIPPPPRPKKIEDYVTIENGKIISYHTLRALKIEQGKKKLNSKLRRDRKEYLRAKMQEHYENMSSLRYRYFFGFATLVYISLFLFFCMVAVKDAIPIDVIPNWHQYSFIPLWFFFLFGFGQLFFVAYMYGNARDFQILMMCGILLLVLLGGLSSAILSFLNVAVLPATYNFVTRAWEYTISWFIILIPAYIFALVMFIGMIIIVGIVTIEDWSNQQPWKKRLRHFSTSMFFSTLNMLMICAVIMIGFTLEYPTYFATFWPAILALIVSFGFVLTTARFLWKERNNEYSSDRYIMSFGLAFFICLCINIIVIGLYPFTLSYSWFSSLLPLTAAYAFVCRIIYEG</sequence>
<dbReference type="Proteomes" id="UP000444721">
    <property type="component" value="Unassembled WGS sequence"/>
</dbReference>
<feature type="compositionally biased region" description="Basic and acidic residues" evidence="3">
    <location>
        <begin position="42"/>
        <end position="54"/>
    </location>
</feature>
<feature type="domain" description="F-box" evidence="5">
    <location>
        <begin position="172"/>
        <end position="218"/>
    </location>
</feature>
<proteinExistence type="predicted"/>
<dbReference type="InterPro" id="IPR052121">
    <property type="entry name" value="F-box_SCF_Substrate_Recog"/>
</dbReference>
<dbReference type="GO" id="GO:0005737">
    <property type="term" value="C:cytoplasm"/>
    <property type="evidence" value="ECO:0007669"/>
    <property type="project" value="TreeGrafter"/>
</dbReference>
<keyword evidence="4" id="KW-1133">Transmembrane helix</keyword>
<feature type="transmembrane region" description="Helical" evidence="4">
    <location>
        <begin position="567"/>
        <end position="588"/>
    </location>
</feature>
<organism evidence="6 7">
    <name type="scientific">Naegleria fowleri</name>
    <name type="common">Brain eating amoeba</name>
    <dbReference type="NCBI Taxonomy" id="5763"/>
    <lineage>
        <taxon>Eukaryota</taxon>
        <taxon>Discoba</taxon>
        <taxon>Heterolobosea</taxon>
        <taxon>Tetramitia</taxon>
        <taxon>Eutetramitia</taxon>
        <taxon>Vahlkampfiidae</taxon>
        <taxon>Naegleria</taxon>
    </lineage>
</organism>
<name>A0A6A5CA37_NAEFO</name>
<gene>
    <name evidence="6" type="ORF">FDP41_011990</name>
</gene>
<dbReference type="InterPro" id="IPR036047">
    <property type="entry name" value="F-box-like_dom_sf"/>
</dbReference>
<dbReference type="OMA" id="YSFIPLW"/>